<dbReference type="STRING" id="1582439.NPIRD3C_1996"/>
<evidence type="ECO:0000313" key="3">
    <source>
        <dbReference type="Proteomes" id="UP000032027"/>
    </source>
</evidence>
<dbReference type="AlphaFoldDB" id="A0A0C5BY12"/>
<evidence type="ECO:0000256" key="1">
    <source>
        <dbReference type="SAM" id="Phobius"/>
    </source>
</evidence>
<dbReference type="PATRIC" id="fig|1582439.9.peg.2063"/>
<organism evidence="2 3">
    <name type="scientific">Nitrosopumilus piranensis</name>
    <dbReference type="NCBI Taxonomy" id="1582439"/>
    <lineage>
        <taxon>Archaea</taxon>
        <taxon>Nitrososphaerota</taxon>
        <taxon>Nitrososphaeria</taxon>
        <taxon>Nitrosopumilales</taxon>
        <taxon>Nitrosopumilaceae</taxon>
        <taxon>Nitrosopumilus</taxon>
    </lineage>
</organism>
<feature type="transmembrane region" description="Helical" evidence="1">
    <location>
        <begin position="31"/>
        <end position="52"/>
    </location>
</feature>
<dbReference type="HOGENOM" id="CLU_1127045_0_0_2"/>
<keyword evidence="1" id="KW-1133">Transmembrane helix</keyword>
<protein>
    <submittedName>
        <fullName evidence="2">Uncharacterized protein</fullName>
    </submittedName>
</protein>
<dbReference type="Proteomes" id="UP000032027">
    <property type="component" value="Chromosome"/>
</dbReference>
<evidence type="ECO:0000313" key="2">
    <source>
        <dbReference type="EMBL" id="AJM93206.1"/>
    </source>
</evidence>
<name>A0A0C5BY12_9ARCH</name>
<reference evidence="2 3" key="2">
    <citation type="journal article" date="2016" name="ISME J.">
        <title>Physiological and genomic characterization of two novel marine thaumarchaeal strains indicates niche differentiation.</title>
        <authorList>
            <person name="Bayer B."/>
            <person name="Vojvoda J."/>
            <person name="Offre P."/>
            <person name="Alves R.J."/>
            <person name="Elisabeth N.H."/>
            <person name="Garcia J.A."/>
            <person name="Volland J.M."/>
            <person name="Srivastava A."/>
            <person name="Schleper C."/>
            <person name="Herndl G.J."/>
        </authorList>
    </citation>
    <scope>NUCLEOTIDE SEQUENCE [LARGE SCALE GENOMIC DNA]</scope>
    <source>
        <strain evidence="2 3">D3C</strain>
    </source>
</reference>
<dbReference type="EMBL" id="CP010868">
    <property type="protein sequence ID" value="AJM93206.1"/>
    <property type="molecule type" value="Genomic_DNA"/>
</dbReference>
<keyword evidence="1" id="KW-0812">Transmembrane</keyword>
<keyword evidence="1" id="KW-0472">Membrane</keyword>
<keyword evidence="3" id="KW-1185">Reference proteome</keyword>
<reference evidence="2 3" key="3">
    <citation type="journal article" date="2019" name="Int. J. Syst. Evol. Microbiol.">
        <title>Nitrosopumilus adriaticus sp. nov. and Nitrosopumilus piranensis sp. nov., two ammonia-oxidizing archaea from the Adriatic Sea and members of the class Nitrososphaeria.</title>
        <authorList>
            <person name="Bayer B."/>
            <person name="Vojvoda J."/>
            <person name="Reinthaler T."/>
            <person name="Reyes C."/>
            <person name="Pinto M."/>
            <person name="Herndl G.J."/>
        </authorList>
    </citation>
    <scope>NUCLEOTIDE SEQUENCE [LARGE SCALE GENOMIC DNA]</scope>
    <source>
        <strain evidence="2 3">D3C</strain>
    </source>
</reference>
<reference evidence="3" key="1">
    <citation type="submission" date="2015-02" db="EMBL/GenBank/DDBJ databases">
        <title>Characterization of two novel Thaumarchaeota isolated from the Northern Adriatic Sea.</title>
        <authorList>
            <person name="Bayer B."/>
            <person name="Vojvoda J."/>
            <person name="Offre P."/>
            <person name="Srivastava A."/>
            <person name="Elisabeth N."/>
            <person name="Garcia J.A.L."/>
            <person name="Schleper C."/>
            <person name="Herndl G.J."/>
        </authorList>
    </citation>
    <scope>NUCLEOTIDE SEQUENCE [LARGE SCALE GENOMIC DNA]</scope>
    <source>
        <strain evidence="3">D3C</strain>
    </source>
</reference>
<proteinExistence type="predicted"/>
<accession>A0A0C5BY12</accession>
<sequence length="242" mass="25583">MLNILFNNGRDGGLIHLSHCMSCKKRGVSEIIATLMLMSISLIGTVLVLSFFQNADIANIVGSSEVESSLKSIQLVGYDTRDSLGLSGISSLSNILDAKGLCTTSCSSNPDLIPINSGTEFVVLDLRNNGGESIFLSSLVINDIKHTFDSATSGAVLDASVNAATCTLSCPYPKAGKFSIVPISDNTQKSTNEIVVGQEVRLVIKLSSDISSDIKLTKPLVVQIDTNRLDQEVFIVPTGGAS</sequence>
<gene>
    <name evidence="2" type="ORF">NPIRD3C_1996</name>
</gene>
<dbReference type="KEGG" id="nid:NPIRD3C_1996"/>